<evidence type="ECO:0000313" key="7">
    <source>
        <dbReference type="EMBL" id="KXB42470.1"/>
    </source>
</evidence>
<evidence type="ECO:0000259" key="6">
    <source>
        <dbReference type="Pfam" id="PF10415"/>
    </source>
</evidence>
<dbReference type="InterPro" id="IPR020557">
    <property type="entry name" value="Fumarate_lyase_CS"/>
</dbReference>
<keyword evidence="8" id="KW-1185">Reference proteome</keyword>
<dbReference type="InterPro" id="IPR005677">
    <property type="entry name" value="Fum_hydII"/>
</dbReference>
<organism evidence="7 8">
    <name type="scientific">Amygdalobacter nucleatus</name>
    <dbReference type="NCBI Taxonomy" id="3029274"/>
    <lineage>
        <taxon>Bacteria</taxon>
        <taxon>Bacillati</taxon>
        <taxon>Bacillota</taxon>
        <taxon>Clostridia</taxon>
        <taxon>Eubacteriales</taxon>
        <taxon>Oscillospiraceae</taxon>
        <taxon>Amygdalobacter</taxon>
    </lineage>
</organism>
<dbReference type="GO" id="GO:0008797">
    <property type="term" value="F:aspartate ammonia-lyase activity"/>
    <property type="evidence" value="ECO:0007669"/>
    <property type="project" value="UniProtKB-EC"/>
</dbReference>
<evidence type="ECO:0000313" key="8">
    <source>
        <dbReference type="Proteomes" id="UP000070080"/>
    </source>
</evidence>
<sequence>MQYRIEQDSLGEVKVPANRLYAAQTARSLHNFQIGTEIMPLGVMKALVLLKLSAAKVNEERHFIPAEIGKAIQIAGKLILHNFAEFKAEFPLHVWQTGSGTQSNMNANEVLANLATVILTAQNDAKAKGENLNTEQLEAAVLSIVGTDQVTETLNRASLRVHPNDHVNCSQSSNDTFPTAMHILAYIKVLELEQGLDRLIKAFDPLILENMETFKSARTHLQDAVPMSFAQELSGWQHLVIEGRTILAQNAEQLLNVALGGTACGTGLNTPDNFSEAVLDEVNQTLSVAHADLTKIASFAFRKNVNLFAALSGKSAVAACHGALAVLAGNLFKMANDIRYLASGPRLGYGEITIPANEPGSSIMPGKVNPTQAEALTMVAIQVMANNQAITFANSQGQFQLNVFMPLIVHNFEKSASLLLEAVDSFKEHLLEGIKANKAKMLANFQNSLMNVTALSPKLGYKQAAKLANEANDEGLTLWEVVDKHKLLSRAEFDALLDPKKLSYPHGEKI</sequence>
<dbReference type="PROSITE" id="PS00163">
    <property type="entry name" value="FUMARATE_LYASES"/>
    <property type="match status" value="1"/>
</dbReference>
<evidence type="ECO:0000256" key="1">
    <source>
        <dbReference type="ARBA" id="ARBA00001494"/>
    </source>
</evidence>
<dbReference type="GO" id="GO:0004333">
    <property type="term" value="F:fumarate hydratase activity"/>
    <property type="evidence" value="ECO:0007669"/>
    <property type="project" value="InterPro"/>
</dbReference>
<accession>A0A133YH12</accession>
<dbReference type="Pfam" id="PF10415">
    <property type="entry name" value="FumaraseC_C"/>
    <property type="match status" value="1"/>
</dbReference>
<dbReference type="OrthoDB" id="9802809at2"/>
<dbReference type="PRINTS" id="PR00149">
    <property type="entry name" value="FUMRATELYASE"/>
</dbReference>
<proteinExistence type="inferred from homology"/>
<evidence type="ECO:0000256" key="4">
    <source>
        <dbReference type="ARBA" id="ARBA00023239"/>
    </source>
</evidence>
<dbReference type="InterPro" id="IPR008948">
    <property type="entry name" value="L-Aspartase-like"/>
</dbReference>
<reference evidence="8" key="1">
    <citation type="submission" date="2016-01" db="EMBL/GenBank/DDBJ databases">
        <authorList>
            <person name="Mitreva M."/>
            <person name="Pepin K.H."/>
            <person name="Mihindukulasuriya K.A."/>
            <person name="Fulton R."/>
            <person name="Fronick C."/>
            <person name="O'Laughlin M."/>
            <person name="Miner T."/>
            <person name="Herter B."/>
            <person name="Rosa B.A."/>
            <person name="Cordes M."/>
            <person name="Tomlinson C."/>
            <person name="Wollam A."/>
            <person name="Palsikar V.B."/>
            <person name="Mardis E.R."/>
            <person name="Wilson R.K."/>
        </authorList>
    </citation>
    <scope>NUCLEOTIDE SEQUENCE [LARGE SCALE GENOMIC DNA]</scope>
    <source>
        <strain evidence="8">KA00274</strain>
    </source>
</reference>
<dbReference type="FunFam" id="1.10.40.30:FF:000002">
    <property type="entry name" value="Fumarate hydratase class II"/>
    <property type="match status" value="1"/>
</dbReference>
<dbReference type="GO" id="GO:0006108">
    <property type="term" value="P:malate metabolic process"/>
    <property type="evidence" value="ECO:0007669"/>
    <property type="project" value="TreeGrafter"/>
</dbReference>
<dbReference type="Gene3D" id="1.20.200.10">
    <property type="entry name" value="Fumarase/aspartase (Central domain)"/>
    <property type="match status" value="1"/>
</dbReference>
<comment type="caution">
    <text evidence="7">The sequence shown here is derived from an EMBL/GenBank/DDBJ whole genome shotgun (WGS) entry which is preliminary data.</text>
</comment>
<evidence type="ECO:0000256" key="3">
    <source>
        <dbReference type="ARBA" id="ARBA00022605"/>
    </source>
</evidence>
<dbReference type="EMBL" id="LSCV01000002">
    <property type="protein sequence ID" value="KXB42470.1"/>
    <property type="molecule type" value="Genomic_DNA"/>
</dbReference>
<dbReference type="STRING" id="1497955.HMPREF1872_00142"/>
<dbReference type="RefSeq" id="WP_066712470.1">
    <property type="nucleotide sequence ID" value="NZ_JARFNM010000001.1"/>
</dbReference>
<dbReference type="GO" id="GO:0006099">
    <property type="term" value="P:tricarboxylic acid cycle"/>
    <property type="evidence" value="ECO:0007669"/>
    <property type="project" value="InterPro"/>
</dbReference>
<dbReference type="Pfam" id="PF00206">
    <property type="entry name" value="Lyase_1"/>
    <property type="match status" value="1"/>
</dbReference>
<feature type="domain" description="Fumarate lyase N-terminal" evidence="5">
    <location>
        <begin position="11"/>
        <end position="384"/>
    </location>
</feature>
<dbReference type="InterPro" id="IPR018951">
    <property type="entry name" value="Fumarase_C_C"/>
</dbReference>
<dbReference type="InterPro" id="IPR024083">
    <property type="entry name" value="Fumarase/histidase_N"/>
</dbReference>
<dbReference type="PANTHER" id="PTHR11444:SF1">
    <property type="entry name" value="FUMARATE HYDRATASE, MITOCHONDRIAL"/>
    <property type="match status" value="1"/>
</dbReference>
<dbReference type="SUPFAM" id="SSF48557">
    <property type="entry name" value="L-aspartase-like"/>
    <property type="match status" value="1"/>
</dbReference>
<dbReference type="Proteomes" id="UP000070080">
    <property type="component" value="Unassembled WGS sequence"/>
</dbReference>
<dbReference type="Gene3D" id="1.10.275.10">
    <property type="entry name" value="Fumarase/aspartase (N-terminal domain)"/>
    <property type="match status" value="1"/>
</dbReference>
<comment type="catalytic activity">
    <reaction evidence="1">
        <text>L-aspartate = fumarate + NH4(+)</text>
        <dbReference type="Rhea" id="RHEA:16601"/>
        <dbReference type="ChEBI" id="CHEBI:28938"/>
        <dbReference type="ChEBI" id="CHEBI:29806"/>
        <dbReference type="ChEBI" id="CHEBI:29991"/>
        <dbReference type="EC" id="4.3.1.1"/>
    </reaction>
</comment>
<dbReference type="AlphaFoldDB" id="A0A133YH12"/>
<dbReference type="Gene3D" id="1.10.40.30">
    <property type="entry name" value="Fumarase/aspartase (C-terminal domain)"/>
    <property type="match status" value="1"/>
</dbReference>
<feature type="domain" description="Fumarase C C-terminal" evidence="6">
    <location>
        <begin position="452"/>
        <end position="502"/>
    </location>
</feature>
<evidence type="ECO:0000259" key="5">
    <source>
        <dbReference type="Pfam" id="PF00206"/>
    </source>
</evidence>
<comment type="similarity">
    <text evidence="2">Belongs to the class-II fumarase/aspartase family. Fumarase subfamily.</text>
</comment>
<name>A0A133YH12_9FIRM</name>
<dbReference type="GO" id="GO:0006106">
    <property type="term" value="P:fumarate metabolic process"/>
    <property type="evidence" value="ECO:0007669"/>
    <property type="project" value="InterPro"/>
</dbReference>
<evidence type="ECO:0000256" key="2">
    <source>
        <dbReference type="ARBA" id="ARBA00009084"/>
    </source>
</evidence>
<protein>
    <submittedName>
        <fullName evidence="7">Putative fumarate hydratase, class II</fullName>
    </submittedName>
</protein>
<gene>
    <name evidence="7" type="ORF">HMPREF1872_00142</name>
</gene>
<dbReference type="GO" id="GO:0008652">
    <property type="term" value="P:amino acid biosynthetic process"/>
    <property type="evidence" value="ECO:0007669"/>
    <property type="project" value="UniProtKB-KW"/>
</dbReference>
<dbReference type="InterPro" id="IPR022761">
    <property type="entry name" value="Fumarate_lyase_N"/>
</dbReference>
<dbReference type="InterPro" id="IPR000362">
    <property type="entry name" value="Fumarate_lyase_fam"/>
</dbReference>
<keyword evidence="3" id="KW-0028">Amino-acid biosynthesis</keyword>
<dbReference type="PANTHER" id="PTHR11444">
    <property type="entry name" value="ASPARTATEAMMONIA/ARGININOSUCCINATE/ADENYLOSUCCINATE LYASE"/>
    <property type="match status" value="1"/>
</dbReference>
<keyword evidence="4" id="KW-0456">Lyase</keyword>
<dbReference type="FunFam" id="1.20.200.10:FF:000001">
    <property type="entry name" value="Fumarate hydratase, mitochondrial"/>
    <property type="match status" value="1"/>
</dbReference>
<dbReference type="PATRIC" id="fig|1497955.3.peg.141"/>